<reference evidence="1" key="1">
    <citation type="journal article" date="2020" name="Stud. Mycol.">
        <title>101 Dothideomycetes genomes: a test case for predicting lifestyles and emergence of pathogens.</title>
        <authorList>
            <person name="Haridas S."/>
            <person name="Albert R."/>
            <person name="Binder M."/>
            <person name="Bloem J."/>
            <person name="Labutti K."/>
            <person name="Salamov A."/>
            <person name="Andreopoulos B."/>
            <person name="Baker S."/>
            <person name="Barry K."/>
            <person name="Bills G."/>
            <person name="Bluhm B."/>
            <person name="Cannon C."/>
            <person name="Castanera R."/>
            <person name="Culley D."/>
            <person name="Daum C."/>
            <person name="Ezra D."/>
            <person name="Gonzalez J."/>
            <person name="Henrissat B."/>
            <person name="Kuo A."/>
            <person name="Liang C."/>
            <person name="Lipzen A."/>
            <person name="Lutzoni F."/>
            <person name="Magnuson J."/>
            <person name="Mondo S."/>
            <person name="Nolan M."/>
            <person name="Ohm R."/>
            <person name="Pangilinan J."/>
            <person name="Park H.-J."/>
            <person name="Ramirez L."/>
            <person name="Alfaro M."/>
            <person name="Sun H."/>
            <person name="Tritt A."/>
            <person name="Yoshinaga Y."/>
            <person name="Zwiers L.-H."/>
            <person name="Turgeon B."/>
            <person name="Goodwin S."/>
            <person name="Spatafora J."/>
            <person name="Crous P."/>
            <person name="Grigoriev I."/>
        </authorList>
    </citation>
    <scope>NUCLEOTIDE SEQUENCE</scope>
    <source>
        <strain evidence="1">CBS 627.86</strain>
    </source>
</reference>
<gene>
    <name evidence="1" type="ORF">BDV96DRAFT_639462</name>
</gene>
<organism evidence="1 2">
    <name type="scientific">Lophiotrema nucula</name>
    <dbReference type="NCBI Taxonomy" id="690887"/>
    <lineage>
        <taxon>Eukaryota</taxon>
        <taxon>Fungi</taxon>
        <taxon>Dikarya</taxon>
        <taxon>Ascomycota</taxon>
        <taxon>Pezizomycotina</taxon>
        <taxon>Dothideomycetes</taxon>
        <taxon>Pleosporomycetidae</taxon>
        <taxon>Pleosporales</taxon>
        <taxon>Lophiotremataceae</taxon>
        <taxon>Lophiotrema</taxon>
    </lineage>
</organism>
<dbReference type="AlphaFoldDB" id="A0A6A5ZVV7"/>
<dbReference type="OrthoDB" id="3657990at2759"/>
<sequence length="531" mass="61731">MNNLPYFLRLPRELPDEIYLYYVQTDDDDGGLHYNFNTGKLLTSYGKTVDVSLQYTCRQIALEMQGVVFRQNKITFTTTPDLSRRVLRYSCLMRMQMHALTWMLESCAFLITPELLGQIALRHPNSAVPDALRKYDEIDRKRALISLLDTMNSYGPKAPRSAGSHISTNAEFERLTGEHEWRSRLSDREQDGEFIWDGGWREEAIEWTPVPYLVPNDEELEKMQAHFRQPLIEELEKEAEEWNTSFFFSGATAAIHFLGRLAETSRLSVRRVVIREDRKTYTFAETHGQGLLPFLCENPCLRIERRLDLPRAILPNRFTPLNHYDERHVDLVHSWDGAKLYRAVDIVGNLKEWIDEATRLYVDDRRYSLVLEGPPEVLQYVWGCVKTAAAGQEAAMLIEVRRQFQGLNMNWMDESRFRQGIACPLSWQWHEACYVSPTFPQAIRDIKFGKSIILIDTDLGELWDAEELIRNSLEVDANGNSLSYEPFTSMVHFIEAVSAGRTSLDFLSDEDLDCWMMKEWIEQRNSALKEK</sequence>
<evidence type="ECO:0000313" key="1">
    <source>
        <dbReference type="EMBL" id="KAF2122907.1"/>
    </source>
</evidence>
<protein>
    <submittedName>
        <fullName evidence="1">Uncharacterized protein</fullName>
    </submittedName>
</protein>
<keyword evidence="2" id="KW-1185">Reference proteome</keyword>
<dbReference type="Proteomes" id="UP000799770">
    <property type="component" value="Unassembled WGS sequence"/>
</dbReference>
<name>A0A6A5ZVV7_9PLEO</name>
<evidence type="ECO:0000313" key="2">
    <source>
        <dbReference type="Proteomes" id="UP000799770"/>
    </source>
</evidence>
<proteinExistence type="predicted"/>
<dbReference type="EMBL" id="ML977310">
    <property type="protein sequence ID" value="KAF2122907.1"/>
    <property type="molecule type" value="Genomic_DNA"/>
</dbReference>
<accession>A0A6A5ZVV7</accession>